<dbReference type="Pfam" id="PF01810">
    <property type="entry name" value="LysE"/>
    <property type="match status" value="1"/>
</dbReference>
<comment type="subcellular location">
    <subcellularLocation>
        <location evidence="1">Cell membrane</location>
        <topology evidence="1">Multi-pass membrane protein</topology>
    </subcellularLocation>
</comment>
<feature type="transmembrane region" description="Helical" evidence="6">
    <location>
        <begin position="139"/>
        <end position="161"/>
    </location>
</feature>
<evidence type="ECO:0000256" key="2">
    <source>
        <dbReference type="ARBA" id="ARBA00022475"/>
    </source>
</evidence>
<comment type="caution">
    <text evidence="7">The sequence shown here is derived from an EMBL/GenBank/DDBJ whole genome shotgun (WGS) entry which is preliminary data.</text>
</comment>
<keyword evidence="4 6" id="KW-1133">Transmembrane helix</keyword>
<dbReference type="EMBL" id="QRGA01000003">
    <property type="protein sequence ID" value="RDU99671.1"/>
    <property type="molecule type" value="Genomic_DNA"/>
</dbReference>
<gene>
    <name evidence="7" type="ORF">DWV00_04390</name>
</gene>
<feature type="transmembrane region" description="Helical" evidence="6">
    <location>
        <begin position="6"/>
        <end position="29"/>
    </location>
</feature>
<dbReference type="InterPro" id="IPR001123">
    <property type="entry name" value="LeuE-type"/>
</dbReference>
<dbReference type="GO" id="GO:0005886">
    <property type="term" value="C:plasma membrane"/>
    <property type="evidence" value="ECO:0007669"/>
    <property type="project" value="UniProtKB-SubCell"/>
</dbReference>
<evidence type="ECO:0000256" key="3">
    <source>
        <dbReference type="ARBA" id="ARBA00022692"/>
    </source>
</evidence>
<evidence type="ECO:0000256" key="6">
    <source>
        <dbReference type="SAM" id="Phobius"/>
    </source>
</evidence>
<feature type="transmembrane region" description="Helical" evidence="6">
    <location>
        <begin position="112"/>
        <end position="133"/>
    </location>
</feature>
<feature type="transmembrane region" description="Helical" evidence="6">
    <location>
        <begin position="72"/>
        <end position="92"/>
    </location>
</feature>
<dbReference type="Proteomes" id="UP000256838">
    <property type="component" value="Unassembled WGS sequence"/>
</dbReference>
<accession>A0A3D8K517</accession>
<feature type="transmembrane region" description="Helical" evidence="6">
    <location>
        <begin position="41"/>
        <end position="60"/>
    </location>
</feature>
<dbReference type="GO" id="GO:0015171">
    <property type="term" value="F:amino acid transmembrane transporter activity"/>
    <property type="evidence" value="ECO:0007669"/>
    <property type="project" value="TreeGrafter"/>
</dbReference>
<keyword evidence="2" id="KW-1003">Cell membrane</keyword>
<feature type="transmembrane region" description="Helical" evidence="6">
    <location>
        <begin position="182"/>
        <end position="199"/>
    </location>
</feature>
<dbReference type="PANTHER" id="PTHR30086:SF20">
    <property type="entry name" value="ARGININE EXPORTER PROTEIN ARGO-RELATED"/>
    <property type="match status" value="1"/>
</dbReference>
<sequence>MVSLQIWMLIVGFSVPMIISPGPGNTILATAGGRFGVRGTVPFWFGFEAANFVWCLVYGFGLSRLMHEVPAAAHVLKWAGIAYTLYLAYGFVKPSKPGKKASMPRLSALDGFLSVSLNPKIHSMIFVLFSQFLRPDVPLMQQVVQIAFVFTLLCIVCHFPWIYGGQVVFDRFNSEKSAKVQGYLFGGCMAAVALFLAVTV</sequence>
<keyword evidence="5 6" id="KW-0472">Membrane</keyword>
<keyword evidence="8" id="KW-1185">Reference proteome</keyword>
<dbReference type="PANTHER" id="PTHR30086">
    <property type="entry name" value="ARGININE EXPORTER PROTEIN ARGO"/>
    <property type="match status" value="1"/>
</dbReference>
<evidence type="ECO:0000256" key="5">
    <source>
        <dbReference type="ARBA" id="ARBA00023136"/>
    </source>
</evidence>
<name>A0A3D8K517_9BURK</name>
<dbReference type="RefSeq" id="WP_115532341.1">
    <property type="nucleotide sequence ID" value="NZ_QRGA01000003.1"/>
</dbReference>
<organism evidence="7 8">
    <name type="scientific">Trinickia dinghuensis</name>
    <dbReference type="NCBI Taxonomy" id="2291023"/>
    <lineage>
        <taxon>Bacteria</taxon>
        <taxon>Pseudomonadati</taxon>
        <taxon>Pseudomonadota</taxon>
        <taxon>Betaproteobacteria</taxon>
        <taxon>Burkholderiales</taxon>
        <taxon>Burkholderiaceae</taxon>
        <taxon>Trinickia</taxon>
    </lineage>
</organism>
<dbReference type="OrthoDB" id="9804822at2"/>
<evidence type="ECO:0000256" key="1">
    <source>
        <dbReference type="ARBA" id="ARBA00004651"/>
    </source>
</evidence>
<protein>
    <submittedName>
        <fullName evidence="7">LysE family translocator</fullName>
    </submittedName>
</protein>
<evidence type="ECO:0000313" key="8">
    <source>
        <dbReference type="Proteomes" id="UP000256838"/>
    </source>
</evidence>
<evidence type="ECO:0000256" key="4">
    <source>
        <dbReference type="ARBA" id="ARBA00022989"/>
    </source>
</evidence>
<evidence type="ECO:0000313" key="7">
    <source>
        <dbReference type="EMBL" id="RDU99671.1"/>
    </source>
</evidence>
<keyword evidence="3 6" id="KW-0812">Transmembrane</keyword>
<dbReference type="AlphaFoldDB" id="A0A3D8K517"/>
<reference evidence="7 8" key="1">
    <citation type="submission" date="2018-08" db="EMBL/GenBank/DDBJ databases">
        <title>Paraburkholderia sp. DHOM06 isolated from forest soil.</title>
        <authorList>
            <person name="Gao Z.-H."/>
            <person name="Qiu L.-H."/>
        </authorList>
    </citation>
    <scope>NUCLEOTIDE SEQUENCE [LARGE SCALE GENOMIC DNA]</scope>
    <source>
        <strain evidence="7 8">DHOM06</strain>
    </source>
</reference>
<proteinExistence type="predicted"/>